<feature type="compositionally biased region" description="Low complexity" evidence="1">
    <location>
        <begin position="329"/>
        <end position="343"/>
    </location>
</feature>
<sequence length="549" mass="56442">MAPHVQPRSVPTQVLQRPPPPGQNGQQPVMNAQNQTTRRSFSNQGVPAMSSPVAHPATTLASFIAPRTGQPAPPARAPYSYGPAASSTMHTKPLTAPSINTSQLHQNSAYKIPGSTSASVLDRSTPGRGSVGDIGLARKFGSMDLSEHQGYGSSSGFSSFSTANSTWDMNLNNKGAAPTSLELPAPISAGYQQSSMGGHNLWATPGLSLPGPPLLQSVGDSSSISSFGSPFLTSLPAAHHPQYPQHSQQHSHHQHQLGQHQQQQHLPRSPTAGSSLSGLQGYGLSDMDLGNSDGEMIKDVLAMTGAIDSEEFAKFEAEYSLLDSGFSTGGNNNSSNSAVPSRAVGGGRGSSSGASGQIASSLWGNSSTDSNHHGLPSPIGTVNGHARRGLDGFDSHGSNGLSESKGGVSEYSQWNSGFALEQTMYPTTSRQQHGGGPSSSFVDNFFGSQARSGSSPYNQHAQLQQQPLSPFDYSPFGGLGGGSVVGTSHNSHTSPALSSSSLSNLIGNHGSRGGSGSGSNQAVSGMPTSSSTSSSSAVKESNGPNSPKN</sequence>
<feature type="region of interest" description="Disordered" evidence="1">
    <location>
        <begin position="235"/>
        <end position="280"/>
    </location>
</feature>
<comment type="caution">
    <text evidence="2">The sequence shown here is derived from an EMBL/GenBank/DDBJ whole genome shotgun (WGS) entry which is preliminary data.</text>
</comment>
<feature type="compositionally biased region" description="Polar residues" evidence="1">
    <location>
        <begin position="537"/>
        <end position="549"/>
    </location>
</feature>
<feature type="compositionally biased region" description="Low complexity" evidence="1">
    <location>
        <begin position="351"/>
        <end position="361"/>
    </location>
</feature>
<feature type="region of interest" description="Disordered" evidence="1">
    <location>
        <begin position="1"/>
        <end position="53"/>
    </location>
</feature>
<feature type="region of interest" description="Disordered" evidence="1">
    <location>
        <begin position="329"/>
        <end position="408"/>
    </location>
</feature>
<name>A0A9P5S4M5_9FUNG</name>
<evidence type="ECO:0000313" key="2">
    <source>
        <dbReference type="EMBL" id="KAF9152519.1"/>
    </source>
</evidence>
<proteinExistence type="predicted"/>
<gene>
    <name evidence="2" type="ORF">BG015_005120</name>
</gene>
<feature type="compositionally biased region" description="Low complexity" evidence="1">
    <location>
        <begin position="235"/>
        <end position="248"/>
    </location>
</feature>
<dbReference type="OrthoDB" id="2485688at2759"/>
<organism evidence="2 3">
    <name type="scientific">Linnemannia schmuckeri</name>
    <dbReference type="NCBI Taxonomy" id="64567"/>
    <lineage>
        <taxon>Eukaryota</taxon>
        <taxon>Fungi</taxon>
        <taxon>Fungi incertae sedis</taxon>
        <taxon>Mucoromycota</taxon>
        <taxon>Mortierellomycotina</taxon>
        <taxon>Mortierellomycetes</taxon>
        <taxon>Mortierellales</taxon>
        <taxon>Mortierellaceae</taxon>
        <taxon>Linnemannia</taxon>
    </lineage>
</organism>
<dbReference type="Proteomes" id="UP000748756">
    <property type="component" value="Unassembled WGS sequence"/>
</dbReference>
<feature type="region of interest" description="Disordered" evidence="1">
    <location>
        <begin position="65"/>
        <end position="89"/>
    </location>
</feature>
<reference evidence="2" key="1">
    <citation type="journal article" date="2020" name="Fungal Divers.">
        <title>Resolving the Mortierellaceae phylogeny through synthesis of multi-gene phylogenetics and phylogenomics.</title>
        <authorList>
            <person name="Vandepol N."/>
            <person name="Liber J."/>
            <person name="Desiro A."/>
            <person name="Na H."/>
            <person name="Kennedy M."/>
            <person name="Barry K."/>
            <person name="Grigoriev I.V."/>
            <person name="Miller A.N."/>
            <person name="O'Donnell K."/>
            <person name="Stajich J.E."/>
            <person name="Bonito G."/>
        </authorList>
    </citation>
    <scope>NUCLEOTIDE SEQUENCE</scope>
    <source>
        <strain evidence="2">NRRL 6426</strain>
    </source>
</reference>
<feature type="region of interest" description="Disordered" evidence="1">
    <location>
        <begin position="426"/>
        <end position="549"/>
    </location>
</feature>
<dbReference type="EMBL" id="JAAAUQ010000238">
    <property type="protein sequence ID" value="KAF9152519.1"/>
    <property type="molecule type" value="Genomic_DNA"/>
</dbReference>
<feature type="compositionally biased region" description="Low complexity" evidence="1">
    <location>
        <begin position="256"/>
        <end position="266"/>
    </location>
</feature>
<keyword evidence="3" id="KW-1185">Reference proteome</keyword>
<evidence type="ECO:0000256" key="1">
    <source>
        <dbReference type="SAM" id="MobiDB-lite"/>
    </source>
</evidence>
<accession>A0A9P5S4M5</accession>
<feature type="compositionally biased region" description="Polar residues" evidence="1">
    <location>
        <begin position="29"/>
        <end position="45"/>
    </location>
</feature>
<protein>
    <submittedName>
        <fullName evidence="2">Uncharacterized protein</fullName>
    </submittedName>
</protein>
<dbReference type="AlphaFoldDB" id="A0A9P5S4M5"/>
<feature type="compositionally biased region" description="Low complexity" evidence="1">
    <location>
        <begin position="485"/>
        <end position="509"/>
    </location>
</feature>
<feature type="compositionally biased region" description="Polar residues" evidence="1">
    <location>
        <begin position="426"/>
        <end position="468"/>
    </location>
</feature>
<evidence type="ECO:0000313" key="3">
    <source>
        <dbReference type="Proteomes" id="UP000748756"/>
    </source>
</evidence>